<evidence type="ECO:0000259" key="12">
    <source>
        <dbReference type="Pfam" id="PF01435"/>
    </source>
</evidence>
<dbReference type="PANTHER" id="PTHR43221:SF2">
    <property type="entry name" value="PROTEASE HTPX HOMOLOG"/>
    <property type="match status" value="1"/>
</dbReference>
<keyword evidence="9 11" id="KW-0472">Membrane</keyword>
<dbReference type="PANTHER" id="PTHR43221">
    <property type="entry name" value="PROTEASE HTPX"/>
    <property type="match status" value="1"/>
</dbReference>
<organism evidence="13 14">
    <name type="scientific">Nosema granulosis</name>
    <dbReference type="NCBI Taxonomy" id="83296"/>
    <lineage>
        <taxon>Eukaryota</taxon>
        <taxon>Fungi</taxon>
        <taxon>Fungi incertae sedis</taxon>
        <taxon>Microsporidia</taxon>
        <taxon>Nosematidae</taxon>
        <taxon>Nosema</taxon>
    </lineage>
</organism>
<feature type="transmembrane region" description="Helical" evidence="11">
    <location>
        <begin position="177"/>
        <end position="195"/>
    </location>
</feature>
<dbReference type="AlphaFoldDB" id="A0A9P6GZX2"/>
<evidence type="ECO:0000256" key="6">
    <source>
        <dbReference type="ARBA" id="ARBA00022833"/>
    </source>
</evidence>
<keyword evidence="3 11" id="KW-0812">Transmembrane</keyword>
<comment type="cofactor">
    <cofactor evidence="10">
        <name>Zn(2+)</name>
        <dbReference type="ChEBI" id="CHEBI:29105"/>
    </cofactor>
    <text evidence="10">Binds 1 zinc ion per subunit.</text>
</comment>
<evidence type="ECO:0000256" key="4">
    <source>
        <dbReference type="ARBA" id="ARBA00022723"/>
    </source>
</evidence>
<evidence type="ECO:0000256" key="11">
    <source>
        <dbReference type="SAM" id="Phobius"/>
    </source>
</evidence>
<dbReference type="OrthoDB" id="360839at2759"/>
<evidence type="ECO:0000256" key="10">
    <source>
        <dbReference type="RuleBase" id="RU003983"/>
    </source>
</evidence>
<keyword evidence="2 10" id="KW-0645">Protease</keyword>
<feature type="transmembrane region" description="Helical" evidence="11">
    <location>
        <begin position="207"/>
        <end position="226"/>
    </location>
</feature>
<comment type="caution">
    <text evidence="13">The sequence shown here is derived from an EMBL/GenBank/DDBJ whole genome shotgun (WGS) entry which is preliminary data.</text>
</comment>
<dbReference type="EMBL" id="SBJO01000046">
    <property type="protein sequence ID" value="KAF9763967.1"/>
    <property type="molecule type" value="Genomic_DNA"/>
</dbReference>
<reference evidence="13 14" key="1">
    <citation type="journal article" date="2020" name="Genome Biol. Evol.">
        <title>Comparative genomics of strictly vertically transmitted, feminizing microsporidia endosymbionts of amphipod crustaceans.</title>
        <authorList>
            <person name="Cormier A."/>
            <person name="Chebbi M.A."/>
            <person name="Giraud I."/>
            <person name="Wattier R."/>
            <person name="Teixeira M."/>
            <person name="Gilbert C."/>
            <person name="Rigaud T."/>
            <person name="Cordaux R."/>
        </authorList>
    </citation>
    <scope>NUCLEOTIDE SEQUENCE [LARGE SCALE GENOMIC DNA]</scope>
    <source>
        <strain evidence="13 14">Ou3-Ou53</strain>
    </source>
</reference>
<keyword evidence="8 10" id="KW-0482">Metalloprotease</keyword>
<evidence type="ECO:0000256" key="8">
    <source>
        <dbReference type="ARBA" id="ARBA00023049"/>
    </source>
</evidence>
<dbReference type="GO" id="GO:0046872">
    <property type="term" value="F:metal ion binding"/>
    <property type="evidence" value="ECO:0007669"/>
    <property type="project" value="UniProtKB-KW"/>
</dbReference>
<evidence type="ECO:0000313" key="13">
    <source>
        <dbReference type="EMBL" id="KAF9763967.1"/>
    </source>
</evidence>
<keyword evidence="14" id="KW-1185">Reference proteome</keyword>
<feature type="domain" description="Peptidase M48" evidence="12">
    <location>
        <begin position="272"/>
        <end position="430"/>
    </location>
</feature>
<feature type="transmembrane region" description="Helical" evidence="11">
    <location>
        <begin position="346"/>
        <end position="367"/>
    </location>
</feature>
<evidence type="ECO:0000256" key="9">
    <source>
        <dbReference type="ARBA" id="ARBA00023136"/>
    </source>
</evidence>
<feature type="transmembrane region" description="Helical" evidence="11">
    <location>
        <begin position="310"/>
        <end position="334"/>
    </location>
</feature>
<evidence type="ECO:0000256" key="1">
    <source>
        <dbReference type="ARBA" id="ARBA00022475"/>
    </source>
</evidence>
<protein>
    <submittedName>
        <fullName evidence="13">Protease HtpX like protein</fullName>
    </submittedName>
</protein>
<evidence type="ECO:0000256" key="3">
    <source>
        <dbReference type="ARBA" id="ARBA00022692"/>
    </source>
</evidence>
<evidence type="ECO:0000313" key="14">
    <source>
        <dbReference type="Proteomes" id="UP000740883"/>
    </source>
</evidence>
<feature type="transmembrane region" description="Helical" evidence="11">
    <location>
        <begin position="269"/>
        <end position="289"/>
    </location>
</feature>
<keyword evidence="1" id="KW-1003">Cell membrane</keyword>
<gene>
    <name evidence="13" type="primary">htpX</name>
    <name evidence="13" type="ORF">NGRA_0932</name>
</gene>
<proteinExistence type="inferred from homology"/>
<dbReference type="Pfam" id="PF01435">
    <property type="entry name" value="Peptidase_M48"/>
    <property type="match status" value="1"/>
</dbReference>
<dbReference type="GO" id="GO:0006508">
    <property type="term" value="P:proteolysis"/>
    <property type="evidence" value="ECO:0007669"/>
    <property type="project" value="UniProtKB-KW"/>
</dbReference>
<evidence type="ECO:0000256" key="7">
    <source>
        <dbReference type="ARBA" id="ARBA00022989"/>
    </source>
</evidence>
<dbReference type="Proteomes" id="UP000740883">
    <property type="component" value="Unassembled WGS sequence"/>
</dbReference>
<keyword evidence="6 10" id="KW-0862">Zinc</keyword>
<evidence type="ECO:0000256" key="5">
    <source>
        <dbReference type="ARBA" id="ARBA00022801"/>
    </source>
</evidence>
<feature type="transmembrane region" description="Helical" evidence="11">
    <location>
        <begin position="6"/>
        <end position="25"/>
    </location>
</feature>
<dbReference type="InterPro" id="IPR001915">
    <property type="entry name" value="Peptidase_M48"/>
</dbReference>
<name>A0A9P6GZX2_9MICR</name>
<keyword evidence="7 11" id="KW-1133">Transmembrane helix</keyword>
<dbReference type="InterPro" id="IPR050083">
    <property type="entry name" value="HtpX_protease"/>
</dbReference>
<keyword evidence="4" id="KW-0479">Metal-binding</keyword>
<dbReference type="GO" id="GO:0004222">
    <property type="term" value="F:metalloendopeptidase activity"/>
    <property type="evidence" value="ECO:0007669"/>
    <property type="project" value="InterPro"/>
</dbReference>
<keyword evidence="5 10" id="KW-0378">Hydrolase</keyword>
<accession>A0A9P6GZX2</accession>
<sequence length="433" mass="51096">MDKKFRNFFYIMLVIYISIILVEVNRCVTFTINKRLGNQYLEEFIEKNDYRNNLDIAITSQLRNCLYLLVKNGGYLFLIYLISRLDKLEDSEEQSNVPLSIPDEQQTTRRNFDIHYGDIIETAEIDENNQKVILIENEEHKIKEKPLISKLFLLLDTEEKILLFVSYFYIWVTFLPYFWTLKHIPLLVLGPYIFLKMNMKLYIKYKYAKCFFFSVYMALLALLYGISKNIFKSSVVDNGKSLPKEIYNYFINKGMDLTVERVVSDKVNVGIFAIMKNVFIMIYGDLNILTKKEQTAVFYHEIGHVENKSLMYRMLVSKFVSIVAMLLEILFLKANRTIISDKISKYGRWFLIFICVQMSLLPPLLALNNFYSQLDEFEADKFSSKMIDSKYLASALSKLILHSKSYIDFSVVYSCFYRTHPSLINRLERLGMY</sequence>
<evidence type="ECO:0000256" key="2">
    <source>
        <dbReference type="ARBA" id="ARBA00022670"/>
    </source>
</evidence>
<comment type="similarity">
    <text evidence="10">Belongs to the peptidase M48 family.</text>
</comment>